<feature type="domain" description="C2H2-type" evidence="14">
    <location>
        <begin position="1290"/>
        <end position="1321"/>
    </location>
</feature>
<evidence type="ECO:0000256" key="4">
    <source>
        <dbReference type="ARBA" id="ARBA00022833"/>
    </source>
</evidence>
<dbReference type="PANTHER" id="PTHR10694:SF38">
    <property type="entry name" value="LYSINE-SPECIFIC DEMETHYLASE REF6"/>
    <property type="match status" value="1"/>
</dbReference>
<sequence>MSSAQGELVPPWLRSLPLAPEFRPTEAEFADPIAYLLKIEPAAAPFGICKVVPPLPPPPKRTTLGNLSRSFAALHPGDPSPTFPTRHQELGLCPRRPRPALKPVWHSSHRYTLPQFEAEAGTSRKALLARLNVPVNKQLSPLDVEALFWRSAADRPVAVEYASDMPGSGFAPCGARPTHLPAANVGETAWNMRGVARSPASLLRFLREEVPGVTTPMLYVAMMFSWFAWHVEDHDLHSLNYLHSGAPKTWYGVPRDAALAFEDVVRVHGYGGEVNPLETFAMLGNKTTVMSPEVLVRSGIPCCRLMQNAGEFVVTFPGSYHSGFSHGFNYGEASNIATPEWLRAAKEAAVRRASINRPPMLSHYQLLYELALSMCLRDPSSGAMEPRSSRLKEKKKSEGEQLVKKIFVQNVIEDNKLLNHFLRDGSSCIVLPTSPNGGSALSTLLSKSQSPKSRVSDGRCSNTEAPKDSGHLTMNGALGKDGELSSSKEISPSLCSGKEFPPTTCNNTESEKGGINSADGLLDQGFLSCVTCGILSFSCVAVIKPREHAAKWLMSADSSLINKHLAGSGESHLIDALRSATTNSENLRSDFEMNGNRIISDAASLGRNSALDLLASAYGDPSDSDEDVLNKKILASNVSNELISHTIESQPNTTSNGCYDGTNMTSSSKERQQGSSSKSSQCIGNTNNGPKGVRTRNKYQLKMVLSEGFQPKNMYSEMQKKVQCEPSRSNKTSTESLCGTDCQASRNSATICMDGNRSNTTMVDNLDTSIVKPDKDSSRMHVFCLEHATEVEKQLQTIGGAHIFLLCRPEYPKIEVEAKFLAEEIQIEYDWKEILFKEASIEDRKKMEEVVQDEETIPTNGDWAVKLGINLYYSANLAKSPLYNKQLPYNRIIYQAFGCSSPNNSPVKLKTYARRQGRAKKIVLAGRWCGKVWMSNQVHPFLAQRIKSHEPEEVDEIQKPNAEHVEKSSGEATSTGKNSSREIQGKTSKMEKEPLDEANTKKLKLAEEHDSKALEGAADPPARKSNTRTIVEKTSKRKNELVEKANAKKPKHSGEEKSKALAGASEASSPSPSGIVIRSSSRIANRKNMLKSKMEEEDNGPASRPKAKVEEDSDDLASRSRARSLRQKANIDVKKQTKKARTGKQKAPNPAAPKDEKRTSDVKGIPVTKQQLSSCKQKTKVEELQEMKKTRERKGAPPSSKKHGEEYDCDIEGCSMSFGTKQELSLHKRDICPVTGCHRKFFSHKYLLQHRKVHTDDRPLKCEWKGCDMAFKWPWARTEHMRVHTGDRPYVCPQPGCGQTFRFVSDFSRHKRRTGHAAKKVKTKK</sequence>
<feature type="region of interest" description="Disordered" evidence="13">
    <location>
        <begin position="441"/>
        <end position="495"/>
    </location>
</feature>
<feature type="compositionally biased region" description="Low complexity" evidence="13">
    <location>
        <begin position="1060"/>
        <end position="1074"/>
    </location>
</feature>
<protein>
    <recommendedName>
        <fullName evidence="19">Lysine-specific demethylase REF6</fullName>
    </recommendedName>
</protein>
<dbReference type="PROSITE" id="PS51183">
    <property type="entry name" value="JMJN"/>
    <property type="match status" value="1"/>
</dbReference>
<dbReference type="GO" id="GO:0032452">
    <property type="term" value="F:histone demethylase activity"/>
    <property type="evidence" value="ECO:0007669"/>
    <property type="project" value="UniProtKB-ARBA"/>
</dbReference>
<keyword evidence="4" id="KW-0862">Zinc</keyword>
<dbReference type="SUPFAM" id="SSF57667">
    <property type="entry name" value="beta-beta-alpha zinc fingers"/>
    <property type="match status" value="1"/>
</dbReference>
<dbReference type="Gene3D" id="2.60.120.650">
    <property type="entry name" value="Cupin"/>
    <property type="match status" value="1"/>
</dbReference>
<dbReference type="PANTHER" id="PTHR10694">
    <property type="entry name" value="LYSINE-SPECIFIC DEMETHYLASE"/>
    <property type="match status" value="1"/>
</dbReference>
<dbReference type="SMART" id="SM00545">
    <property type="entry name" value="JmjN"/>
    <property type="match status" value="1"/>
</dbReference>
<evidence type="ECO:0000256" key="13">
    <source>
        <dbReference type="SAM" id="MobiDB-lite"/>
    </source>
</evidence>
<accession>A0ABC8Z370</accession>
<feature type="domain" description="C2H2-type" evidence="14">
    <location>
        <begin position="1230"/>
        <end position="1259"/>
    </location>
</feature>
<proteinExistence type="predicted"/>
<feature type="region of interest" description="Disordered" evidence="13">
    <location>
        <begin position="645"/>
        <end position="696"/>
    </location>
</feature>
<reference evidence="18" key="1">
    <citation type="submission" date="2024-06" db="EMBL/GenBank/DDBJ databases">
        <authorList>
            <person name="Ryan C."/>
        </authorList>
    </citation>
    <scope>NUCLEOTIDE SEQUENCE [LARGE SCALE GENOMIC DNA]</scope>
</reference>
<dbReference type="GO" id="GO:0008270">
    <property type="term" value="F:zinc ion binding"/>
    <property type="evidence" value="ECO:0007669"/>
    <property type="project" value="UniProtKB-KW"/>
</dbReference>
<dbReference type="Pfam" id="PF02375">
    <property type="entry name" value="JmjN"/>
    <property type="match status" value="1"/>
</dbReference>
<dbReference type="PROSITE" id="PS51184">
    <property type="entry name" value="JMJC"/>
    <property type="match status" value="1"/>
</dbReference>
<evidence type="ECO:0000256" key="11">
    <source>
        <dbReference type="ARBA" id="ARBA00023242"/>
    </source>
</evidence>
<evidence type="ECO:0000256" key="9">
    <source>
        <dbReference type="ARBA" id="ARBA00023015"/>
    </source>
</evidence>
<keyword evidence="6" id="KW-0223">Dioxygenase</keyword>
<keyword evidence="11" id="KW-0539">Nucleus</keyword>
<keyword evidence="5" id="KW-0156">Chromatin regulator</keyword>
<dbReference type="PROSITE" id="PS00028">
    <property type="entry name" value="ZINC_FINGER_C2H2_1"/>
    <property type="match status" value="3"/>
</dbReference>
<organism evidence="17 18">
    <name type="scientific">Urochloa decumbens</name>
    <dbReference type="NCBI Taxonomy" id="240449"/>
    <lineage>
        <taxon>Eukaryota</taxon>
        <taxon>Viridiplantae</taxon>
        <taxon>Streptophyta</taxon>
        <taxon>Embryophyta</taxon>
        <taxon>Tracheophyta</taxon>
        <taxon>Spermatophyta</taxon>
        <taxon>Magnoliopsida</taxon>
        <taxon>Liliopsida</taxon>
        <taxon>Poales</taxon>
        <taxon>Poaceae</taxon>
        <taxon>PACMAD clade</taxon>
        <taxon>Panicoideae</taxon>
        <taxon>Panicodae</taxon>
        <taxon>Paniceae</taxon>
        <taxon>Melinidinae</taxon>
        <taxon>Urochloa</taxon>
    </lineage>
</organism>
<evidence type="ECO:0000256" key="10">
    <source>
        <dbReference type="ARBA" id="ARBA00023163"/>
    </source>
</evidence>
<evidence type="ECO:0000313" key="18">
    <source>
        <dbReference type="Proteomes" id="UP001497457"/>
    </source>
</evidence>
<dbReference type="InterPro" id="IPR003347">
    <property type="entry name" value="JmjC_dom"/>
</dbReference>
<evidence type="ECO:0000256" key="3">
    <source>
        <dbReference type="ARBA" id="ARBA00022771"/>
    </source>
</evidence>
<feature type="compositionally biased region" description="Polar residues" evidence="13">
    <location>
        <begin position="441"/>
        <end position="464"/>
    </location>
</feature>
<feature type="compositionally biased region" description="Basic and acidic residues" evidence="13">
    <location>
        <begin position="1179"/>
        <end position="1195"/>
    </location>
</feature>
<keyword evidence="2" id="KW-0677">Repeat</keyword>
<keyword evidence="7" id="KW-0560">Oxidoreductase</keyword>
<feature type="region of interest" description="Disordered" evidence="13">
    <location>
        <begin position="1011"/>
        <end position="1205"/>
    </location>
</feature>
<evidence type="ECO:0000256" key="6">
    <source>
        <dbReference type="ARBA" id="ARBA00022964"/>
    </source>
</evidence>
<feature type="region of interest" description="Disordered" evidence="13">
    <location>
        <begin position="949"/>
        <end position="997"/>
    </location>
</feature>
<feature type="domain" description="C2H2-type" evidence="14">
    <location>
        <begin position="1260"/>
        <end position="1289"/>
    </location>
</feature>
<keyword evidence="10" id="KW-0804">Transcription</keyword>
<dbReference type="EMBL" id="OZ075128">
    <property type="protein sequence ID" value="CAL4953146.1"/>
    <property type="molecule type" value="Genomic_DNA"/>
</dbReference>
<dbReference type="FunFam" id="3.30.160.60:FF:000747">
    <property type="entry name" value="Probable lysine-specific demethylase ELF6"/>
    <property type="match status" value="1"/>
</dbReference>
<evidence type="ECO:0008006" key="19">
    <source>
        <dbReference type="Google" id="ProtNLM"/>
    </source>
</evidence>
<evidence type="ECO:0000313" key="17">
    <source>
        <dbReference type="EMBL" id="CAL4953146.1"/>
    </source>
</evidence>
<feature type="domain" description="JmjC" evidence="16">
    <location>
        <begin position="187"/>
        <end position="353"/>
    </location>
</feature>
<evidence type="ECO:0000256" key="1">
    <source>
        <dbReference type="ARBA" id="ARBA00022723"/>
    </source>
</evidence>
<keyword evidence="8" id="KW-0408">Iron</keyword>
<evidence type="ECO:0000256" key="5">
    <source>
        <dbReference type="ARBA" id="ARBA00022853"/>
    </source>
</evidence>
<dbReference type="Proteomes" id="UP001497457">
    <property type="component" value="Chromosome 18b"/>
</dbReference>
<dbReference type="InterPro" id="IPR013087">
    <property type="entry name" value="Znf_C2H2_type"/>
</dbReference>
<feature type="compositionally biased region" description="Basic and acidic residues" evidence="13">
    <location>
        <begin position="949"/>
        <end position="969"/>
    </location>
</feature>
<feature type="compositionally biased region" description="Basic and acidic residues" evidence="13">
    <location>
        <begin position="1030"/>
        <end position="1059"/>
    </location>
</feature>
<dbReference type="GO" id="GO:0051213">
    <property type="term" value="F:dioxygenase activity"/>
    <property type="evidence" value="ECO:0007669"/>
    <property type="project" value="UniProtKB-KW"/>
</dbReference>
<dbReference type="InterPro" id="IPR003349">
    <property type="entry name" value="JmjN"/>
</dbReference>
<keyword evidence="1" id="KW-0479">Metal-binding</keyword>
<reference evidence="17 18" key="2">
    <citation type="submission" date="2024-10" db="EMBL/GenBank/DDBJ databases">
        <authorList>
            <person name="Ryan C."/>
        </authorList>
    </citation>
    <scope>NUCLEOTIDE SEQUENCE [LARGE SCALE GENOMIC DNA]</scope>
</reference>
<feature type="compositionally biased region" description="Polar residues" evidence="13">
    <location>
        <begin position="484"/>
        <end position="494"/>
    </location>
</feature>
<feature type="domain" description="JmjN" evidence="15">
    <location>
        <begin position="19"/>
        <end position="60"/>
    </location>
</feature>
<evidence type="ECO:0000256" key="2">
    <source>
        <dbReference type="ARBA" id="ARBA00022737"/>
    </source>
</evidence>
<keyword evidence="9" id="KW-0805">Transcription regulation</keyword>
<name>A0ABC8Z370_9POAL</name>
<dbReference type="SUPFAM" id="SSF51197">
    <property type="entry name" value="Clavaminate synthase-like"/>
    <property type="match status" value="1"/>
</dbReference>
<evidence type="ECO:0000256" key="12">
    <source>
        <dbReference type="PROSITE-ProRule" id="PRU00042"/>
    </source>
</evidence>
<dbReference type="Gene3D" id="3.30.160.60">
    <property type="entry name" value="Classic Zinc Finger"/>
    <property type="match status" value="1"/>
</dbReference>
<evidence type="ECO:0000259" key="15">
    <source>
        <dbReference type="PROSITE" id="PS51183"/>
    </source>
</evidence>
<dbReference type="PROSITE" id="PS50157">
    <property type="entry name" value="ZINC_FINGER_C2H2_2"/>
    <property type="match status" value="3"/>
</dbReference>
<dbReference type="Pfam" id="PF02373">
    <property type="entry name" value="JmjC"/>
    <property type="match status" value="1"/>
</dbReference>
<keyword evidence="18" id="KW-1185">Reference proteome</keyword>
<dbReference type="SMART" id="SM00558">
    <property type="entry name" value="JmjC"/>
    <property type="match status" value="1"/>
</dbReference>
<feature type="compositionally biased region" description="Polar residues" evidence="13">
    <location>
        <begin position="645"/>
        <end position="665"/>
    </location>
</feature>
<evidence type="ECO:0000259" key="14">
    <source>
        <dbReference type="PROSITE" id="PS50157"/>
    </source>
</evidence>
<dbReference type="SMART" id="SM00355">
    <property type="entry name" value="ZnF_C2H2"/>
    <property type="match status" value="4"/>
</dbReference>
<dbReference type="GO" id="GO:0040029">
    <property type="term" value="P:epigenetic regulation of gene expression"/>
    <property type="evidence" value="ECO:0007669"/>
    <property type="project" value="UniProtKB-ARBA"/>
</dbReference>
<evidence type="ECO:0000259" key="16">
    <source>
        <dbReference type="PROSITE" id="PS51184"/>
    </source>
</evidence>
<evidence type="ECO:0000256" key="8">
    <source>
        <dbReference type="ARBA" id="ARBA00023004"/>
    </source>
</evidence>
<feature type="compositionally biased region" description="Basic and acidic residues" evidence="13">
    <location>
        <begin position="979"/>
        <end position="997"/>
    </location>
</feature>
<keyword evidence="3 12" id="KW-0863">Zinc-finger</keyword>
<gene>
    <name evidence="17" type="ORF">URODEC1_LOCUS39971</name>
</gene>
<dbReference type="InterPro" id="IPR036236">
    <property type="entry name" value="Znf_C2H2_sf"/>
</dbReference>
<evidence type="ECO:0000256" key="7">
    <source>
        <dbReference type="ARBA" id="ARBA00023002"/>
    </source>
</evidence>